<keyword evidence="3 6" id="KW-0812">Transmembrane</keyword>
<feature type="transmembrane region" description="Helical" evidence="6">
    <location>
        <begin position="75"/>
        <end position="99"/>
    </location>
</feature>
<keyword evidence="9" id="KW-1185">Reference proteome</keyword>
<feature type="domain" description="GtrA/DPMS transmembrane" evidence="7">
    <location>
        <begin position="16"/>
        <end position="125"/>
    </location>
</feature>
<comment type="subcellular location">
    <subcellularLocation>
        <location evidence="1">Membrane</location>
        <topology evidence="1">Multi-pass membrane protein</topology>
    </subcellularLocation>
</comment>
<keyword evidence="4 6" id="KW-1133">Transmembrane helix</keyword>
<name>A0ABP3V6P0_9CLOT</name>
<evidence type="ECO:0000313" key="8">
    <source>
        <dbReference type="EMBL" id="GAA0747789.1"/>
    </source>
</evidence>
<dbReference type="InterPro" id="IPR051401">
    <property type="entry name" value="GtrA_CellWall_Glycosyl"/>
</dbReference>
<dbReference type="Proteomes" id="UP001501510">
    <property type="component" value="Unassembled WGS sequence"/>
</dbReference>
<evidence type="ECO:0000313" key="9">
    <source>
        <dbReference type="Proteomes" id="UP001501510"/>
    </source>
</evidence>
<protein>
    <recommendedName>
        <fullName evidence="7">GtrA/DPMS transmembrane domain-containing protein</fullName>
    </recommendedName>
</protein>
<keyword evidence="5 6" id="KW-0472">Membrane</keyword>
<sequence>MIKKLINKIVNLEFTRFVIIGVINTITHNIVYIPLVNIIPYILANTIAFIISTCISFFLNCHFTFRTKPTLKKFIVFPISCFPNFIIQSVGVSVLIEFFYIKKEYAAFLASLMAIPVTFFLMRYILKEKNK</sequence>
<proteinExistence type="inferred from homology"/>
<dbReference type="PANTHER" id="PTHR38459">
    <property type="entry name" value="PROPHAGE BACTOPRENOL-LINKED GLUCOSE TRANSLOCASE HOMOLOG"/>
    <property type="match status" value="1"/>
</dbReference>
<comment type="caution">
    <text evidence="8">The sequence shown here is derived from an EMBL/GenBank/DDBJ whole genome shotgun (WGS) entry which is preliminary data.</text>
</comment>
<evidence type="ECO:0000256" key="5">
    <source>
        <dbReference type="ARBA" id="ARBA00023136"/>
    </source>
</evidence>
<organism evidence="8 9">
    <name type="scientific">Clostridium oceanicum</name>
    <dbReference type="NCBI Taxonomy" id="1543"/>
    <lineage>
        <taxon>Bacteria</taxon>
        <taxon>Bacillati</taxon>
        <taxon>Bacillota</taxon>
        <taxon>Clostridia</taxon>
        <taxon>Eubacteriales</taxon>
        <taxon>Clostridiaceae</taxon>
        <taxon>Clostridium</taxon>
    </lineage>
</organism>
<evidence type="ECO:0000259" key="7">
    <source>
        <dbReference type="Pfam" id="PF04138"/>
    </source>
</evidence>
<dbReference type="PANTHER" id="PTHR38459:SF1">
    <property type="entry name" value="PROPHAGE BACTOPRENOL-LINKED GLUCOSE TRANSLOCASE HOMOLOG"/>
    <property type="match status" value="1"/>
</dbReference>
<evidence type="ECO:0000256" key="2">
    <source>
        <dbReference type="ARBA" id="ARBA00009399"/>
    </source>
</evidence>
<accession>A0ABP3V6P0</accession>
<evidence type="ECO:0000256" key="4">
    <source>
        <dbReference type="ARBA" id="ARBA00022989"/>
    </source>
</evidence>
<dbReference type="Pfam" id="PF04138">
    <property type="entry name" value="GtrA_DPMS_TM"/>
    <property type="match status" value="1"/>
</dbReference>
<gene>
    <name evidence="8" type="ORF">GCM10008906_37300</name>
</gene>
<dbReference type="RefSeq" id="WP_343764269.1">
    <property type="nucleotide sequence ID" value="NZ_BAAACG010000019.1"/>
</dbReference>
<reference evidence="9" key="1">
    <citation type="journal article" date="2019" name="Int. J. Syst. Evol. Microbiol.">
        <title>The Global Catalogue of Microorganisms (GCM) 10K type strain sequencing project: providing services to taxonomists for standard genome sequencing and annotation.</title>
        <authorList>
            <consortium name="The Broad Institute Genomics Platform"/>
            <consortium name="The Broad Institute Genome Sequencing Center for Infectious Disease"/>
            <person name="Wu L."/>
            <person name="Ma J."/>
        </authorList>
    </citation>
    <scope>NUCLEOTIDE SEQUENCE [LARGE SCALE GENOMIC DNA]</scope>
    <source>
        <strain evidence="9">JCM 1407</strain>
    </source>
</reference>
<feature type="transmembrane region" description="Helical" evidence="6">
    <location>
        <begin position="12"/>
        <end position="32"/>
    </location>
</feature>
<comment type="similarity">
    <text evidence="2">Belongs to the GtrA family.</text>
</comment>
<dbReference type="InterPro" id="IPR007267">
    <property type="entry name" value="GtrA_DPMS_TM"/>
</dbReference>
<dbReference type="EMBL" id="BAAACG010000019">
    <property type="protein sequence ID" value="GAA0747789.1"/>
    <property type="molecule type" value="Genomic_DNA"/>
</dbReference>
<evidence type="ECO:0000256" key="1">
    <source>
        <dbReference type="ARBA" id="ARBA00004141"/>
    </source>
</evidence>
<evidence type="ECO:0000256" key="3">
    <source>
        <dbReference type="ARBA" id="ARBA00022692"/>
    </source>
</evidence>
<feature type="transmembrane region" description="Helical" evidence="6">
    <location>
        <begin position="38"/>
        <end position="63"/>
    </location>
</feature>
<feature type="transmembrane region" description="Helical" evidence="6">
    <location>
        <begin position="105"/>
        <end position="126"/>
    </location>
</feature>
<evidence type="ECO:0000256" key="6">
    <source>
        <dbReference type="SAM" id="Phobius"/>
    </source>
</evidence>